<proteinExistence type="predicted"/>
<keyword evidence="1" id="KW-0472">Membrane</keyword>
<accession>A0A6C0KF95</accession>
<dbReference type="InterPro" id="IPR013083">
    <property type="entry name" value="Znf_RING/FYVE/PHD"/>
</dbReference>
<keyword evidence="1" id="KW-1133">Transmembrane helix</keyword>
<dbReference type="SUPFAM" id="SSF57850">
    <property type="entry name" value="RING/U-box"/>
    <property type="match status" value="1"/>
</dbReference>
<feature type="domain" description="RING-type" evidence="2">
    <location>
        <begin position="10"/>
        <end position="54"/>
    </location>
</feature>
<feature type="transmembrane region" description="Helical" evidence="1">
    <location>
        <begin position="118"/>
        <end position="138"/>
    </location>
</feature>
<name>A0A6C0KF95_9ZZZZ</name>
<sequence>MFYTVKYFDCPVCLSSKKLKNSTNCKKCKNTHICNDCMLNMCENGLANKCPICRQTEWRKQNLKKNSILPKSSSRVINTIRIVDERGSVIREQEMKEGCLCYCSCYCFKNVMQTIVSIFSYISLSWFLGFVVICVLGNDFRPHDPEHTILLAWLPFVIGIPCLTGLICWCGRCICEQKFEKPVEDFVKLTCCPN</sequence>
<evidence type="ECO:0000256" key="1">
    <source>
        <dbReference type="SAM" id="Phobius"/>
    </source>
</evidence>
<evidence type="ECO:0000313" key="3">
    <source>
        <dbReference type="EMBL" id="QHU14988.1"/>
    </source>
</evidence>
<feature type="transmembrane region" description="Helical" evidence="1">
    <location>
        <begin position="150"/>
        <end position="171"/>
    </location>
</feature>
<dbReference type="EMBL" id="MN740848">
    <property type="protein sequence ID" value="QHU14988.1"/>
    <property type="molecule type" value="Genomic_DNA"/>
</dbReference>
<dbReference type="PROSITE" id="PS50089">
    <property type="entry name" value="ZF_RING_2"/>
    <property type="match status" value="1"/>
</dbReference>
<organism evidence="3">
    <name type="scientific">viral metagenome</name>
    <dbReference type="NCBI Taxonomy" id="1070528"/>
    <lineage>
        <taxon>unclassified sequences</taxon>
        <taxon>metagenomes</taxon>
        <taxon>organismal metagenomes</taxon>
    </lineage>
</organism>
<dbReference type="AlphaFoldDB" id="A0A6C0KF95"/>
<protein>
    <recommendedName>
        <fullName evidence="2">RING-type domain-containing protein</fullName>
    </recommendedName>
</protein>
<dbReference type="Gene3D" id="3.30.40.10">
    <property type="entry name" value="Zinc/RING finger domain, C3HC4 (zinc finger)"/>
    <property type="match status" value="1"/>
</dbReference>
<reference evidence="3" key="1">
    <citation type="journal article" date="2020" name="Nature">
        <title>Giant virus diversity and host interactions through global metagenomics.</title>
        <authorList>
            <person name="Schulz F."/>
            <person name="Roux S."/>
            <person name="Paez-Espino D."/>
            <person name="Jungbluth S."/>
            <person name="Walsh D.A."/>
            <person name="Denef V.J."/>
            <person name="McMahon K.D."/>
            <person name="Konstantinidis K.T."/>
            <person name="Eloe-Fadrosh E.A."/>
            <person name="Kyrpides N.C."/>
            <person name="Woyke T."/>
        </authorList>
    </citation>
    <scope>NUCLEOTIDE SEQUENCE</scope>
    <source>
        <strain evidence="3">GVMAG-S-1102244-55</strain>
    </source>
</reference>
<keyword evidence="1" id="KW-0812">Transmembrane</keyword>
<dbReference type="InterPro" id="IPR001841">
    <property type="entry name" value="Znf_RING"/>
</dbReference>
<evidence type="ECO:0000259" key="2">
    <source>
        <dbReference type="PROSITE" id="PS50089"/>
    </source>
</evidence>